<evidence type="ECO:0000313" key="3">
    <source>
        <dbReference type="Proteomes" id="UP000244912"/>
    </source>
</evidence>
<reference evidence="2 3" key="1">
    <citation type="submission" date="2018-03" db="EMBL/GenBank/DDBJ databases">
        <authorList>
            <person name="Keele B.F."/>
        </authorList>
    </citation>
    <scope>NUCLEOTIDE SEQUENCE [LARGE SCALE GENOMIC DNA]</scope>
    <source>
        <strain evidence="2 3">CECT 8504</strain>
    </source>
</reference>
<sequence length="197" mass="21113">MIPRFAPLLATLFLATPALAQETVHLRGEILSIEDSTISIETTGAQTYDVEMAENFMVMVYRQIAPEDVGPGDFLSIPSRQEDGEKVAISINVFPETMRGTGEGERAWDLTEDSLMTNATVGEVESASDGRVLNVEYDGTEERVIVPEGTPITSFGPDPDRQLQAGDQAILFVQQAEDGTPTANLAGVSADGSLPPV</sequence>
<feature type="signal peptide" evidence="1">
    <location>
        <begin position="1"/>
        <end position="20"/>
    </location>
</feature>
<keyword evidence="1" id="KW-0732">Signal</keyword>
<organism evidence="2 3">
    <name type="scientific">Palleronia abyssalis</name>
    <dbReference type="NCBI Taxonomy" id="1501240"/>
    <lineage>
        <taxon>Bacteria</taxon>
        <taxon>Pseudomonadati</taxon>
        <taxon>Pseudomonadota</taxon>
        <taxon>Alphaproteobacteria</taxon>
        <taxon>Rhodobacterales</taxon>
        <taxon>Roseobacteraceae</taxon>
        <taxon>Palleronia</taxon>
    </lineage>
</organism>
<evidence type="ECO:0008006" key="4">
    <source>
        <dbReference type="Google" id="ProtNLM"/>
    </source>
</evidence>
<dbReference type="Proteomes" id="UP000244912">
    <property type="component" value="Unassembled WGS sequence"/>
</dbReference>
<keyword evidence="3" id="KW-1185">Reference proteome</keyword>
<name>A0A2R8BXA7_9RHOB</name>
<dbReference type="OrthoDB" id="9799947at2"/>
<accession>A0A2R8BXA7</accession>
<dbReference type="AlphaFoldDB" id="A0A2R8BXA7"/>
<evidence type="ECO:0000313" key="2">
    <source>
        <dbReference type="EMBL" id="SPJ24791.1"/>
    </source>
</evidence>
<dbReference type="RefSeq" id="WP_108894601.1">
    <property type="nucleotide sequence ID" value="NZ_ONZF01000005.1"/>
</dbReference>
<evidence type="ECO:0000256" key="1">
    <source>
        <dbReference type="SAM" id="SignalP"/>
    </source>
</evidence>
<proteinExistence type="predicted"/>
<protein>
    <recommendedName>
        <fullName evidence="4">DUF5666 domain-containing protein</fullName>
    </recommendedName>
</protein>
<gene>
    <name evidence="2" type="ORF">PAA8504_02629</name>
</gene>
<feature type="chain" id="PRO_5015324835" description="DUF5666 domain-containing protein" evidence="1">
    <location>
        <begin position="21"/>
        <end position="197"/>
    </location>
</feature>
<dbReference type="EMBL" id="ONZF01000005">
    <property type="protein sequence ID" value="SPJ24791.1"/>
    <property type="molecule type" value="Genomic_DNA"/>
</dbReference>